<dbReference type="EMBL" id="JADBGQ010000010">
    <property type="protein sequence ID" value="KAG5375026.1"/>
    <property type="molecule type" value="Genomic_DNA"/>
</dbReference>
<keyword evidence="3" id="KW-1185">Reference proteome</keyword>
<protein>
    <submittedName>
        <fullName evidence="2">Uncharacterized protein</fullName>
    </submittedName>
</protein>
<evidence type="ECO:0000256" key="1">
    <source>
        <dbReference type="SAM" id="MobiDB-lite"/>
    </source>
</evidence>
<sequence length="80" mass="9511">MQPKRWRTYNIATYLNLIANMKEMRLWWSFMPITLTNSSESPSNSESAHSLDEPMTSDKFEWKTMAPRWMEEQYTVESAA</sequence>
<reference evidence="2 3" key="1">
    <citation type="submission" date="2021-03" db="EMBL/GenBank/DDBJ databases">
        <authorList>
            <person name="King G.J."/>
            <person name="Bancroft I."/>
            <person name="Baten A."/>
            <person name="Bloomfield J."/>
            <person name="Borpatragohain P."/>
            <person name="He Z."/>
            <person name="Irish N."/>
            <person name="Irwin J."/>
            <person name="Liu K."/>
            <person name="Mauleon R.P."/>
            <person name="Moore J."/>
            <person name="Morris R."/>
            <person name="Ostergaard L."/>
            <person name="Wang B."/>
            <person name="Wells R."/>
        </authorList>
    </citation>
    <scope>NUCLEOTIDE SEQUENCE [LARGE SCALE GENOMIC DNA]</scope>
    <source>
        <strain evidence="2">R-o-18</strain>
        <tissue evidence="2">Leaf</tissue>
    </source>
</reference>
<evidence type="ECO:0000313" key="2">
    <source>
        <dbReference type="EMBL" id="KAG5375026.1"/>
    </source>
</evidence>
<dbReference type="Proteomes" id="UP000823674">
    <property type="component" value="Chromosome A10"/>
</dbReference>
<evidence type="ECO:0000313" key="3">
    <source>
        <dbReference type="Proteomes" id="UP000823674"/>
    </source>
</evidence>
<organism evidence="2 3">
    <name type="scientific">Brassica rapa subsp. trilocularis</name>
    <dbReference type="NCBI Taxonomy" id="1813537"/>
    <lineage>
        <taxon>Eukaryota</taxon>
        <taxon>Viridiplantae</taxon>
        <taxon>Streptophyta</taxon>
        <taxon>Embryophyta</taxon>
        <taxon>Tracheophyta</taxon>
        <taxon>Spermatophyta</taxon>
        <taxon>Magnoliopsida</taxon>
        <taxon>eudicotyledons</taxon>
        <taxon>Gunneridae</taxon>
        <taxon>Pentapetalae</taxon>
        <taxon>rosids</taxon>
        <taxon>malvids</taxon>
        <taxon>Brassicales</taxon>
        <taxon>Brassicaceae</taxon>
        <taxon>Brassiceae</taxon>
        <taxon>Brassica</taxon>
    </lineage>
</organism>
<feature type="region of interest" description="Disordered" evidence="1">
    <location>
        <begin position="37"/>
        <end position="59"/>
    </location>
</feature>
<proteinExistence type="predicted"/>
<accession>A0ABQ7KNE9</accession>
<feature type="compositionally biased region" description="Basic and acidic residues" evidence="1">
    <location>
        <begin position="49"/>
        <end position="59"/>
    </location>
</feature>
<feature type="compositionally biased region" description="Low complexity" evidence="1">
    <location>
        <begin position="37"/>
        <end position="47"/>
    </location>
</feature>
<comment type="caution">
    <text evidence="2">The sequence shown here is derived from an EMBL/GenBank/DDBJ whole genome shotgun (WGS) entry which is preliminary data.</text>
</comment>
<gene>
    <name evidence="2" type="primary">A10p016570.1_BraROA</name>
    <name evidence="2" type="ORF">IGI04_039622</name>
</gene>
<name>A0ABQ7KNE9_BRACM</name>